<reference evidence="2 3" key="1">
    <citation type="submission" date="2018-02" db="EMBL/GenBank/DDBJ databases">
        <title>The genomes of Aspergillus section Nigri reveals drivers in fungal speciation.</title>
        <authorList>
            <consortium name="DOE Joint Genome Institute"/>
            <person name="Vesth T.C."/>
            <person name="Nybo J."/>
            <person name="Theobald S."/>
            <person name="Brandl J."/>
            <person name="Frisvad J.C."/>
            <person name="Nielsen K.F."/>
            <person name="Lyhne E.K."/>
            <person name="Kogle M.E."/>
            <person name="Kuo A."/>
            <person name="Riley R."/>
            <person name="Clum A."/>
            <person name="Nolan M."/>
            <person name="Lipzen A."/>
            <person name="Salamov A."/>
            <person name="Henrissat B."/>
            <person name="Wiebenga A."/>
            <person name="De vries R.P."/>
            <person name="Grigoriev I.V."/>
            <person name="Mortensen U.H."/>
            <person name="Andersen M.R."/>
            <person name="Baker S.E."/>
        </authorList>
    </citation>
    <scope>NUCLEOTIDE SEQUENCE [LARGE SCALE GENOMIC DNA]</scope>
    <source>
        <strain evidence="2 3">CBS 707.79</strain>
    </source>
</reference>
<keyword evidence="3" id="KW-1185">Reference proteome</keyword>
<proteinExistence type="predicted"/>
<name>A0A319D4G7_9EURO</name>
<organism evidence="2 3">
    <name type="scientific">Aspergillus ellipticus CBS 707.79</name>
    <dbReference type="NCBI Taxonomy" id="1448320"/>
    <lineage>
        <taxon>Eukaryota</taxon>
        <taxon>Fungi</taxon>
        <taxon>Dikarya</taxon>
        <taxon>Ascomycota</taxon>
        <taxon>Pezizomycotina</taxon>
        <taxon>Eurotiomycetes</taxon>
        <taxon>Eurotiomycetidae</taxon>
        <taxon>Eurotiales</taxon>
        <taxon>Aspergillaceae</taxon>
        <taxon>Aspergillus</taxon>
        <taxon>Aspergillus subgen. Circumdati</taxon>
    </lineage>
</organism>
<evidence type="ECO:0000313" key="3">
    <source>
        <dbReference type="Proteomes" id="UP000247810"/>
    </source>
</evidence>
<dbReference type="EMBL" id="KZ826031">
    <property type="protein sequence ID" value="PYH89397.1"/>
    <property type="molecule type" value="Genomic_DNA"/>
</dbReference>
<accession>A0A319D4G7</accession>
<evidence type="ECO:0000313" key="2">
    <source>
        <dbReference type="EMBL" id="PYH89397.1"/>
    </source>
</evidence>
<evidence type="ECO:0000256" key="1">
    <source>
        <dbReference type="SAM" id="MobiDB-lite"/>
    </source>
</evidence>
<dbReference type="AlphaFoldDB" id="A0A319D4G7"/>
<feature type="compositionally biased region" description="Basic and acidic residues" evidence="1">
    <location>
        <begin position="134"/>
        <end position="146"/>
    </location>
</feature>
<feature type="region of interest" description="Disordered" evidence="1">
    <location>
        <begin position="103"/>
        <end position="146"/>
    </location>
</feature>
<gene>
    <name evidence="2" type="ORF">BO71DRAFT_109577</name>
</gene>
<protein>
    <submittedName>
        <fullName evidence="2">Uncharacterized protein</fullName>
    </submittedName>
</protein>
<dbReference type="Proteomes" id="UP000247810">
    <property type="component" value="Unassembled WGS sequence"/>
</dbReference>
<sequence>MRDLRHLKGLAMTLGCVQRAGVTGPDGGVIGGRKCRSGGEKEGGGGWRRACWRCQPTEFTVGTTTKTGPRRGPRGKGRCALRWPLLPQEYVRTYYGPVLLMLDPPPRNADRSESVTGPPRLMRAGVSLSLQPSPDRRAAIGRDDQG</sequence>
<dbReference type="VEuPathDB" id="FungiDB:BO71DRAFT_109577"/>